<feature type="non-terminal residue" evidence="1">
    <location>
        <position position="44"/>
    </location>
</feature>
<dbReference type="SUPFAM" id="SSF51998">
    <property type="entry name" value="PFL-like glycyl radical enzymes"/>
    <property type="match status" value="1"/>
</dbReference>
<accession>X1USL6</accession>
<sequence length="44" mass="4976">MEQTPAESAAHRLARLDLEHFPNETINVVKGNNENNSVYYTNST</sequence>
<reference evidence="1" key="1">
    <citation type="journal article" date="2014" name="Front. Microbiol.">
        <title>High frequency of phylogenetically diverse reductive dehalogenase-homologous genes in deep subseafloor sedimentary metagenomes.</title>
        <authorList>
            <person name="Kawai M."/>
            <person name="Futagami T."/>
            <person name="Toyoda A."/>
            <person name="Takaki Y."/>
            <person name="Nishi S."/>
            <person name="Hori S."/>
            <person name="Arai W."/>
            <person name="Tsubouchi T."/>
            <person name="Morono Y."/>
            <person name="Uchiyama I."/>
            <person name="Ito T."/>
            <person name="Fujiyama A."/>
            <person name="Inagaki F."/>
            <person name="Takami H."/>
        </authorList>
    </citation>
    <scope>NUCLEOTIDE SEQUENCE</scope>
    <source>
        <strain evidence="1">Expedition CK06-06</strain>
    </source>
</reference>
<dbReference type="InterPro" id="IPR012833">
    <property type="entry name" value="NrdD"/>
</dbReference>
<dbReference type="AlphaFoldDB" id="X1USL6"/>
<evidence type="ECO:0000313" key="1">
    <source>
        <dbReference type="EMBL" id="GAI95349.1"/>
    </source>
</evidence>
<gene>
    <name evidence="1" type="ORF">S12H4_35005</name>
</gene>
<comment type="caution">
    <text evidence="1">The sequence shown here is derived from an EMBL/GenBank/DDBJ whole genome shotgun (WGS) entry which is preliminary data.</text>
</comment>
<protein>
    <submittedName>
        <fullName evidence="1">Uncharacterized protein</fullName>
    </submittedName>
</protein>
<organism evidence="1">
    <name type="scientific">marine sediment metagenome</name>
    <dbReference type="NCBI Taxonomy" id="412755"/>
    <lineage>
        <taxon>unclassified sequences</taxon>
        <taxon>metagenomes</taxon>
        <taxon>ecological metagenomes</taxon>
    </lineage>
</organism>
<dbReference type="EMBL" id="BARW01020755">
    <property type="protein sequence ID" value="GAI95349.1"/>
    <property type="molecule type" value="Genomic_DNA"/>
</dbReference>
<proteinExistence type="predicted"/>
<name>X1USL6_9ZZZZ</name>
<dbReference type="GO" id="GO:0006260">
    <property type="term" value="P:DNA replication"/>
    <property type="evidence" value="ECO:0007669"/>
    <property type="project" value="InterPro"/>
</dbReference>
<dbReference type="Gene3D" id="3.20.70.20">
    <property type="match status" value="1"/>
</dbReference>
<dbReference type="GO" id="GO:0008998">
    <property type="term" value="F:ribonucleoside-triphosphate reductase (thioredoxin) activity"/>
    <property type="evidence" value="ECO:0007669"/>
    <property type="project" value="InterPro"/>
</dbReference>
<dbReference type="Pfam" id="PF13597">
    <property type="entry name" value="NRDD"/>
    <property type="match status" value="1"/>
</dbReference>